<dbReference type="NCBIfam" id="NF005537">
    <property type="entry name" value="PRK07199.1"/>
    <property type="match status" value="1"/>
</dbReference>
<dbReference type="Proteomes" id="UP000443353">
    <property type="component" value="Unassembled WGS sequence"/>
</dbReference>
<keyword evidence="3 8" id="KW-0545">Nucleotide biosynthesis</keyword>
<keyword evidence="4" id="KW-0547">Nucleotide-binding</keyword>
<dbReference type="SUPFAM" id="SSF53271">
    <property type="entry name" value="PRTase-like"/>
    <property type="match status" value="2"/>
</dbReference>
<gene>
    <name evidence="11" type="primary">prs</name>
    <name evidence="11" type="ORF">GPY61_05735</name>
</gene>
<organism evidence="11 12">
    <name type="scientific">Massilia cellulosiltytica</name>
    <dbReference type="NCBI Taxonomy" id="2683234"/>
    <lineage>
        <taxon>Bacteria</taxon>
        <taxon>Pseudomonadati</taxon>
        <taxon>Pseudomonadota</taxon>
        <taxon>Betaproteobacteria</taxon>
        <taxon>Burkholderiales</taxon>
        <taxon>Oxalobacteraceae</taxon>
        <taxon>Telluria group</taxon>
        <taxon>Massilia</taxon>
    </lineage>
</organism>
<dbReference type="InterPro" id="IPR000836">
    <property type="entry name" value="PRTase_dom"/>
</dbReference>
<evidence type="ECO:0000256" key="4">
    <source>
        <dbReference type="ARBA" id="ARBA00022741"/>
    </source>
</evidence>
<evidence type="ECO:0000259" key="10">
    <source>
        <dbReference type="Pfam" id="PF13793"/>
    </source>
</evidence>
<dbReference type="InterPro" id="IPR005946">
    <property type="entry name" value="Rib-P_diPkinase"/>
</dbReference>
<evidence type="ECO:0000256" key="5">
    <source>
        <dbReference type="ARBA" id="ARBA00022777"/>
    </source>
</evidence>
<dbReference type="GO" id="GO:0000287">
    <property type="term" value="F:magnesium ion binding"/>
    <property type="evidence" value="ECO:0007669"/>
    <property type="project" value="InterPro"/>
</dbReference>
<dbReference type="PANTHER" id="PTHR10210">
    <property type="entry name" value="RIBOSE-PHOSPHATE DIPHOSPHOKINASE FAMILY MEMBER"/>
    <property type="match status" value="1"/>
</dbReference>
<dbReference type="Pfam" id="PF13793">
    <property type="entry name" value="Pribosyltran_N"/>
    <property type="match status" value="1"/>
</dbReference>
<protein>
    <recommendedName>
        <fullName evidence="1">ribose-phosphate diphosphokinase</fullName>
        <ecNumber evidence="1">2.7.6.1</ecNumber>
    </recommendedName>
</protein>
<name>A0A7X3FWT0_9BURK</name>
<dbReference type="GO" id="GO:0006164">
    <property type="term" value="P:purine nucleotide biosynthetic process"/>
    <property type="evidence" value="ECO:0007669"/>
    <property type="project" value="TreeGrafter"/>
</dbReference>
<sequence length="296" mass="31732">MTPLLFALPGNETLGADLCRLRGWEQGRWELRAFPDGESHVRFLSDVAGRDLVLVCSLDRPNDKTVPLYLTACVARELGAARIGLVVPYLAYMRQDARFHGGEGVTAQHFARLLGMAGDWLVTVDPHLHRIHSLDEIYAIPTRVVAAAPAIAAWVGAHVCNPLLIGPDEESDQWVGDVARLVGCPYTTLRKERRGDRDVTVSVPALAQWRGRTPVLVDDIASTARTMIAAVARVREAGMDPPVCIAVHALFAADAYAELQAAGVAGVACTNTIAHASNRIDVAPLLGVAAASLLGE</sequence>
<dbReference type="CDD" id="cd06223">
    <property type="entry name" value="PRTases_typeI"/>
    <property type="match status" value="1"/>
</dbReference>
<evidence type="ECO:0000256" key="3">
    <source>
        <dbReference type="ARBA" id="ARBA00022727"/>
    </source>
</evidence>
<dbReference type="GO" id="GO:0006015">
    <property type="term" value="P:5-phosphoribose 1-diphosphate biosynthetic process"/>
    <property type="evidence" value="ECO:0007669"/>
    <property type="project" value="TreeGrafter"/>
</dbReference>
<evidence type="ECO:0000313" key="11">
    <source>
        <dbReference type="EMBL" id="MVW59423.1"/>
    </source>
</evidence>
<dbReference type="RefSeq" id="WP_160407613.1">
    <property type="nucleotide sequence ID" value="NZ_WSES01000002.1"/>
</dbReference>
<evidence type="ECO:0000256" key="7">
    <source>
        <dbReference type="ARBA" id="ARBA00049535"/>
    </source>
</evidence>
<proteinExistence type="inferred from homology"/>
<feature type="domain" description="Ribose-phosphate pyrophosphokinase N-terminal" evidence="10">
    <location>
        <begin position="5"/>
        <end position="118"/>
    </location>
</feature>
<evidence type="ECO:0000256" key="8">
    <source>
        <dbReference type="RuleBase" id="RU004324"/>
    </source>
</evidence>
<dbReference type="PANTHER" id="PTHR10210:SF32">
    <property type="entry name" value="RIBOSE-PHOSPHATE PYROPHOSPHOKINASE 2"/>
    <property type="match status" value="1"/>
</dbReference>
<evidence type="ECO:0000313" key="12">
    <source>
        <dbReference type="Proteomes" id="UP000443353"/>
    </source>
</evidence>
<dbReference type="GO" id="GO:0016301">
    <property type="term" value="F:kinase activity"/>
    <property type="evidence" value="ECO:0007669"/>
    <property type="project" value="UniProtKB-KW"/>
</dbReference>
<dbReference type="Pfam" id="PF00156">
    <property type="entry name" value="Pribosyltran"/>
    <property type="match status" value="1"/>
</dbReference>
<feature type="domain" description="Phosphoribosyltransferase" evidence="9">
    <location>
        <begin position="135"/>
        <end position="268"/>
    </location>
</feature>
<comment type="similarity">
    <text evidence="8">Belongs to the ribose-phosphate pyrophosphokinase family.</text>
</comment>
<dbReference type="NCBIfam" id="TIGR01251">
    <property type="entry name" value="ribP_PPkin"/>
    <property type="match status" value="1"/>
</dbReference>
<dbReference type="InterPro" id="IPR029057">
    <property type="entry name" value="PRTase-like"/>
</dbReference>
<dbReference type="AlphaFoldDB" id="A0A7X3FWT0"/>
<evidence type="ECO:0000259" key="9">
    <source>
        <dbReference type="Pfam" id="PF00156"/>
    </source>
</evidence>
<accession>A0A7X3FWT0</accession>
<comment type="caution">
    <text evidence="11">The sequence shown here is derived from an EMBL/GenBank/DDBJ whole genome shotgun (WGS) entry which is preliminary data.</text>
</comment>
<dbReference type="GO" id="GO:0005524">
    <property type="term" value="F:ATP binding"/>
    <property type="evidence" value="ECO:0007669"/>
    <property type="project" value="UniProtKB-KW"/>
</dbReference>
<dbReference type="GO" id="GO:0004749">
    <property type="term" value="F:ribose phosphate diphosphokinase activity"/>
    <property type="evidence" value="ECO:0007669"/>
    <property type="project" value="UniProtKB-EC"/>
</dbReference>
<dbReference type="Gene3D" id="3.40.50.2020">
    <property type="match status" value="2"/>
</dbReference>
<dbReference type="EC" id="2.7.6.1" evidence="1"/>
<keyword evidence="5 11" id="KW-0418">Kinase</keyword>
<reference evidence="11 12" key="1">
    <citation type="submission" date="2019-12" db="EMBL/GenBank/DDBJ databases">
        <authorList>
            <person name="Li C."/>
            <person name="Zhao J."/>
        </authorList>
    </citation>
    <scope>NUCLEOTIDE SEQUENCE [LARGE SCALE GENOMIC DNA]</scope>
    <source>
        <strain evidence="11 12">NEAU-DD11</strain>
    </source>
</reference>
<dbReference type="EMBL" id="WSES01000002">
    <property type="protein sequence ID" value="MVW59423.1"/>
    <property type="molecule type" value="Genomic_DNA"/>
</dbReference>
<dbReference type="GO" id="GO:0002189">
    <property type="term" value="C:ribose phosphate diphosphokinase complex"/>
    <property type="evidence" value="ECO:0007669"/>
    <property type="project" value="TreeGrafter"/>
</dbReference>
<comment type="catalytic activity">
    <reaction evidence="7">
        <text>D-ribose 5-phosphate + ATP = 5-phospho-alpha-D-ribose 1-diphosphate + AMP + H(+)</text>
        <dbReference type="Rhea" id="RHEA:15609"/>
        <dbReference type="ChEBI" id="CHEBI:15378"/>
        <dbReference type="ChEBI" id="CHEBI:30616"/>
        <dbReference type="ChEBI" id="CHEBI:58017"/>
        <dbReference type="ChEBI" id="CHEBI:78346"/>
        <dbReference type="ChEBI" id="CHEBI:456215"/>
        <dbReference type="EC" id="2.7.6.1"/>
    </reaction>
</comment>
<keyword evidence="6" id="KW-0067">ATP-binding</keyword>
<dbReference type="SMART" id="SM01400">
    <property type="entry name" value="Pribosyltran_N"/>
    <property type="match status" value="1"/>
</dbReference>
<evidence type="ECO:0000256" key="6">
    <source>
        <dbReference type="ARBA" id="ARBA00022840"/>
    </source>
</evidence>
<dbReference type="InterPro" id="IPR029099">
    <property type="entry name" value="Pribosyltran_N"/>
</dbReference>
<evidence type="ECO:0000256" key="2">
    <source>
        <dbReference type="ARBA" id="ARBA00022679"/>
    </source>
</evidence>
<keyword evidence="2 11" id="KW-0808">Transferase</keyword>
<evidence type="ECO:0000256" key="1">
    <source>
        <dbReference type="ARBA" id="ARBA00013247"/>
    </source>
</evidence>
<keyword evidence="12" id="KW-1185">Reference proteome</keyword>
<dbReference type="GO" id="GO:0005737">
    <property type="term" value="C:cytoplasm"/>
    <property type="evidence" value="ECO:0007669"/>
    <property type="project" value="TreeGrafter"/>
</dbReference>